<dbReference type="Proteomes" id="UP000024635">
    <property type="component" value="Unassembled WGS sequence"/>
</dbReference>
<dbReference type="AlphaFoldDB" id="A0A016U5V3"/>
<dbReference type="EMBL" id="JARK01001392">
    <property type="protein sequence ID" value="EYC10326.1"/>
    <property type="molecule type" value="Genomic_DNA"/>
</dbReference>
<dbReference type="OrthoDB" id="5860878at2759"/>
<keyword evidence="3" id="KW-1185">Reference proteome</keyword>
<keyword evidence="1" id="KW-0732">Signal</keyword>
<feature type="signal peptide" evidence="1">
    <location>
        <begin position="1"/>
        <end position="15"/>
    </location>
</feature>
<accession>A0A016U5V3</accession>
<evidence type="ECO:0000313" key="2">
    <source>
        <dbReference type="EMBL" id="EYC10326.1"/>
    </source>
</evidence>
<evidence type="ECO:0000256" key="1">
    <source>
        <dbReference type="SAM" id="SignalP"/>
    </source>
</evidence>
<sequence length="246" mass="27191">MWLLIITGILPLVFGNRLLITLNWPNSTNQQQGVGSQFGFQQAGGWQASRLQIQAEGLWTLCRGDRLHVQLGLCSSHFIECSRSGGGGFVVRTCPFKSYVFMNGQCLPAHQFKECHDYVLNVINEETKHLVESESFCANGAGIYRGNNGPHFDQCSRQALICHPNRRDAISLLCLSGQTLTENLECVAAPRTCHSGLEVTAPIREFFLQRACSAGWVGKRPAGAPGNSDLKQYQPESQCASWYVNI</sequence>
<name>A0A016U5V3_9BILA</name>
<proteinExistence type="predicted"/>
<evidence type="ECO:0008006" key="4">
    <source>
        <dbReference type="Google" id="ProtNLM"/>
    </source>
</evidence>
<evidence type="ECO:0000313" key="3">
    <source>
        <dbReference type="Proteomes" id="UP000024635"/>
    </source>
</evidence>
<protein>
    <recommendedName>
        <fullName evidence="4">Chitin-binding type-2 domain-containing protein</fullName>
    </recommendedName>
</protein>
<reference evidence="3" key="1">
    <citation type="journal article" date="2015" name="Nat. Genet.">
        <title>The genome and transcriptome of the zoonotic hookworm Ancylostoma ceylanicum identify infection-specific gene families.</title>
        <authorList>
            <person name="Schwarz E.M."/>
            <person name="Hu Y."/>
            <person name="Antoshechkin I."/>
            <person name="Miller M.M."/>
            <person name="Sternberg P.W."/>
            <person name="Aroian R.V."/>
        </authorList>
    </citation>
    <scope>NUCLEOTIDE SEQUENCE</scope>
    <source>
        <strain evidence="3">HY135</strain>
    </source>
</reference>
<comment type="caution">
    <text evidence="2">The sequence shown here is derived from an EMBL/GenBank/DDBJ whole genome shotgun (WGS) entry which is preliminary data.</text>
</comment>
<organism evidence="2 3">
    <name type="scientific">Ancylostoma ceylanicum</name>
    <dbReference type="NCBI Taxonomy" id="53326"/>
    <lineage>
        <taxon>Eukaryota</taxon>
        <taxon>Metazoa</taxon>
        <taxon>Ecdysozoa</taxon>
        <taxon>Nematoda</taxon>
        <taxon>Chromadorea</taxon>
        <taxon>Rhabditida</taxon>
        <taxon>Rhabditina</taxon>
        <taxon>Rhabditomorpha</taxon>
        <taxon>Strongyloidea</taxon>
        <taxon>Ancylostomatidae</taxon>
        <taxon>Ancylostomatinae</taxon>
        <taxon>Ancylostoma</taxon>
    </lineage>
</organism>
<feature type="chain" id="PRO_5013107926" description="Chitin-binding type-2 domain-containing protein" evidence="1">
    <location>
        <begin position="16"/>
        <end position="246"/>
    </location>
</feature>
<gene>
    <name evidence="2" type="primary">Acey_s0056.g2679</name>
    <name evidence="2" type="ORF">Y032_0056g2679</name>
</gene>